<dbReference type="Pfam" id="PF00782">
    <property type="entry name" value="DSPc"/>
    <property type="match status" value="1"/>
</dbReference>
<evidence type="ECO:0000313" key="3">
    <source>
        <dbReference type="Proteomes" id="UP001188597"/>
    </source>
</evidence>
<dbReference type="InterPro" id="IPR029021">
    <property type="entry name" value="Prot-tyrosine_phosphatase-like"/>
</dbReference>
<dbReference type="Proteomes" id="UP001188597">
    <property type="component" value="Unassembled WGS sequence"/>
</dbReference>
<dbReference type="PANTHER" id="PTHR46274">
    <property type="entry name" value="PHOSPHATIDYLINOSITOL PHOSPHATASE"/>
    <property type="match status" value="1"/>
</dbReference>
<evidence type="ECO:0000313" key="2">
    <source>
        <dbReference type="EMBL" id="KAK3005815.1"/>
    </source>
</evidence>
<dbReference type="PROSITE" id="PS50056">
    <property type="entry name" value="TYR_PHOSPHATASE_2"/>
    <property type="match status" value="1"/>
</dbReference>
<dbReference type="AlphaFoldDB" id="A0AA88VC50"/>
<dbReference type="PROSITE" id="PS00383">
    <property type="entry name" value="TYR_PHOSPHATASE_1"/>
    <property type="match status" value="1"/>
</dbReference>
<feature type="domain" description="Tyrosine specific protein phosphatases" evidence="1">
    <location>
        <begin position="159"/>
        <end position="229"/>
    </location>
</feature>
<dbReference type="EMBL" id="JAVXUP010002081">
    <property type="protein sequence ID" value="KAK3005815.1"/>
    <property type="molecule type" value="Genomic_DNA"/>
</dbReference>
<comment type="caution">
    <text evidence="2">The sequence shown here is derived from an EMBL/GenBank/DDBJ whole genome shotgun (WGS) entry which is preliminary data.</text>
</comment>
<protein>
    <recommendedName>
        <fullName evidence="1">Tyrosine specific protein phosphatases domain-containing protein</fullName>
    </recommendedName>
</protein>
<dbReference type="SUPFAM" id="SSF52799">
    <property type="entry name" value="(Phosphotyrosine protein) phosphatases II"/>
    <property type="match status" value="1"/>
</dbReference>
<evidence type="ECO:0000259" key="1">
    <source>
        <dbReference type="PROSITE" id="PS50056"/>
    </source>
</evidence>
<dbReference type="Gene3D" id="3.90.190.10">
    <property type="entry name" value="Protein tyrosine phosphatase superfamily"/>
    <property type="match status" value="1"/>
</dbReference>
<organism evidence="2 3">
    <name type="scientific">Escallonia herrerae</name>
    <dbReference type="NCBI Taxonomy" id="1293975"/>
    <lineage>
        <taxon>Eukaryota</taxon>
        <taxon>Viridiplantae</taxon>
        <taxon>Streptophyta</taxon>
        <taxon>Embryophyta</taxon>
        <taxon>Tracheophyta</taxon>
        <taxon>Spermatophyta</taxon>
        <taxon>Magnoliopsida</taxon>
        <taxon>eudicotyledons</taxon>
        <taxon>Gunneridae</taxon>
        <taxon>Pentapetalae</taxon>
        <taxon>asterids</taxon>
        <taxon>campanulids</taxon>
        <taxon>Escalloniales</taxon>
        <taxon>Escalloniaceae</taxon>
        <taxon>Escallonia</taxon>
    </lineage>
</organism>
<dbReference type="GO" id="GO:0016787">
    <property type="term" value="F:hydrolase activity"/>
    <property type="evidence" value="ECO:0007669"/>
    <property type="project" value="UniProtKB-ARBA"/>
</dbReference>
<name>A0AA88VC50_9ASTE</name>
<reference evidence="2" key="1">
    <citation type="submission" date="2022-12" db="EMBL/GenBank/DDBJ databases">
        <title>Draft genome assemblies for two species of Escallonia (Escalloniales).</title>
        <authorList>
            <person name="Chanderbali A."/>
            <person name="Dervinis C."/>
            <person name="Anghel I."/>
            <person name="Soltis D."/>
            <person name="Soltis P."/>
            <person name="Zapata F."/>
        </authorList>
    </citation>
    <scope>NUCLEOTIDE SEQUENCE</scope>
    <source>
        <strain evidence="2">UCBG64.0493</strain>
        <tissue evidence="2">Leaf</tissue>
    </source>
</reference>
<dbReference type="InterPro" id="IPR000340">
    <property type="entry name" value="Dual-sp_phosphatase_cat-dom"/>
</dbReference>
<keyword evidence="3" id="KW-1185">Reference proteome</keyword>
<dbReference type="PANTHER" id="PTHR46274:SF9">
    <property type="entry name" value="PHOSPHATIDYLGLYCEROPHOSPHATE PHOSPHATASE PTPMT1"/>
    <property type="match status" value="1"/>
</dbReference>
<accession>A0AA88VC50</accession>
<dbReference type="InterPro" id="IPR016130">
    <property type="entry name" value="Tyr_Pase_AS"/>
</dbReference>
<sequence>MLNNAFFGHLVPLLIRGEPSVFIKFVLSFILDFPKSMSTGKRSAGWRSRGNMRPPTLLRRINNSPGGSWGCALIYRNVVASPVLTPSPWPSFEKVINGRGTTATLSPTVALDGYPDQILFALSRITPARLDLVLEKIYGRGTTATPSLTVTLDRNRGQGDLVRFVDYSVPDKIFLRRFLFEGNTLHWKATYVHCKAGRGRSTTIVVCYLGQYKQMTPDAAYHHVQSIRPRDWEDGFLPM</sequence>
<dbReference type="InterPro" id="IPR000387">
    <property type="entry name" value="Tyr_Pase_dom"/>
</dbReference>
<gene>
    <name evidence="2" type="ORF">RJ639_017564</name>
</gene>
<proteinExistence type="predicted"/>